<dbReference type="AlphaFoldDB" id="A0A0U0WDF3"/>
<evidence type="ECO:0000256" key="3">
    <source>
        <dbReference type="ARBA" id="ARBA00020129"/>
    </source>
</evidence>
<dbReference type="InterPro" id="IPR004465">
    <property type="entry name" value="RNR_NrdI"/>
</dbReference>
<comment type="similarity">
    <text evidence="2 4">Belongs to the NrdI family.</text>
</comment>
<dbReference type="Proteomes" id="UP000198875">
    <property type="component" value="Unassembled WGS sequence"/>
</dbReference>
<dbReference type="NCBIfam" id="TIGR00333">
    <property type="entry name" value="nrdI"/>
    <property type="match status" value="1"/>
</dbReference>
<dbReference type="PANTHER" id="PTHR37297">
    <property type="entry name" value="PROTEIN NRDI"/>
    <property type="match status" value="1"/>
</dbReference>
<sequence>MNIGGRNLTGMSGDPLRPAEPRLRSPLIGMSGDPLRPAEPRLRSPLIGMSGDPLRPAEPRLRSPLIGMSGDPLRPAEPRLRSPLVYFSSVSENTHRFVQKLGLPATRIPLHGRIEVDQPYVLILPTYGGGRATPDLNAGGYVPKQVVAFLNDENNRSLIRGVIAAGNNNFGPEFAYAGDVISRKCGVPYLYRFELMGTPDDVETVRAGLADFWKEQTCHQPSLQSL</sequence>
<evidence type="ECO:0000256" key="4">
    <source>
        <dbReference type="HAMAP-Rule" id="MF_00128"/>
    </source>
</evidence>
<evidence type="ECO:0000313" key="7">
    <source>
        <dbReference type="Proteomes" id="UP000198875"/>
    </source>
</evidence>
<dbReference type="GO" id="GO:0010181">
    <property type="term" value="F:FMN binding"/>
    <property type="evidence" value="ECO:0007669"/>
    <property type="project" value="InterPro"/>
</dbReference>
<evidence type="ECO:0000256" key="5">
    <source>
        <dbReference type="SAM" id="MobiDB-lite"/>
    </source>
</evidence>
<dbReference type="InterPro" id="IPR020852">
    <property type="entry name" value="RNR_Ib_NrdI_bac"/>
</dbReference>
<comment type="function">
    <text evidence="1 4">Probably involved in ribonucleotide reductase function.</text>
</comment>
<dbReference type="EMBL" id="CSTD01000006">
    <property type="protein sequence ID" value="CPR13111.1"/>
    <property type="molecule type" value="Genomic_DNA"/>
</dbReference>
<evidence type="ECO:0000256" key="2">
    <source>
        <dbReference type="ARBA" id="ARBA00009942"/>
    </source>
</evidence>
<dbReference type="Gene3D" id="3.40.50.360">
    <property type="match status" value="1"/>
</dbReference>
<organism evidence="6 7">
    <name type="scientific">Mycobacterium bohemicum DSM 44277</name>
    <dbReference type="NCBI Taxonomy" id="1236609"/>
    <lineage>
        <taxon>Bacteria</taxon>
        <taxon>Bacillati</taxon>
        <taxon>Actinomycetota</taxon>
        <taxon>Actinomycetes</taxon>
        <taxon>Mycobacteriales</taxon>
        <taxon>Mycobacteriaceae</taxon>
        <taxon>Mycobacterium</taxon>
    </lineage>
</organism>
<proteinExistence type="inferred from homology"/>
<accession>A0A0U0WDF3</accession>
<protein>
    <recommendedName>
        <fullName evidence="3 4">Protein NrdI</fullName>
    </recommendedName>
</protein>
<feature type="region of interest" description="Disordered" evidence="5">
    <location>
        <begin position="1"/>
        <end position="38"/>
    </location>
</feature>
<dbReference type="PANTHER" id="PTHR37297:SF1">
    <property type="entry name" value="PROTEIN NRDI"/>
    <property type="match status" value="1"/>
</dbReference>
<evidence type="ECO:0000256" key="1">
    <source>
        <dbReference type="ARBA" id="ARBA00003999"/>
    </source>
</evidence>
<dbReference type="FunFam" id="3.40.50.360:FF:000005">
    <property type="entry name" value="Protein NrdI"/>
    <property type="match status" value="1"/>
</dbReference>
<dbReference type="HAMAP" id="MF_00128">
    <property type="entry name" value="NrdI"/>
    <property type="match status" value="1"/>
</dbReference>
<evidence type="ECO:0000313" key="6">
    <source>
        <dbReference type="EMBL" id="CPR13111.1"/>
    </source>
</evidence>
<name>A0A0U0WDF3_MYCBE</name>
<reference evidence="6 7" key="1">
    <citation type="submission" date="2015-03" db="EMBL/GenBank/DDBJ databases">
        <authorList>
            <person name="Murphy D."/>
        </authorList>
    </citation>
    <scope>NUCLEOTIDE SEQUENCE [LARGE SCALE GENOMIC DNA]</scope>
    <source>
        <strain evidence="6 7">DSM 44277</strain>
    </source>
</reference>
<dbReference type="InterPro" id="IPR029039">
    <property type="entry name" value="Flavoprotein-like_sf"/>
</dbReference>
<dbReference type="SUPFAM" id="SSF52218">
    <property type="entry name" value="Flavoproteins"/>
    <property type="match status" value="1"/>
</dbReference>
<gene>
    <name evidence="4" type="primary">nrdI</name>
    <name evidence="6" type="ORF">BN971_04418</name>
</gene>
<dbReference type="Pfam" id="PF07972">
    <property type="entry name" value="Flavodoxin_NdrI"/>
    <property type="match status" value="1"/>
</dbReference>